<dbReference type="EMBL" id="RCHS01000141">
    <property type="protein sequence ID" value="RMX60595.1"/>
    <property type="molecule type" value="Genomic_DNA"/>
</dbReference>
<dbReference type="AlphaFoldDB" id="A0A3M6V3V2"/>
<evidence type="ECO:0000256" key="13">
    <source>
        <dbReference type="ARBA" id="ARBA00023136"/>
    </source>
</evidence>
<evidence type="ECO:0000256" key="1">
    <source>
        <dbReference type="ARBA" id="ARBA00003195"/>
    </source>
</evidence>
<dbReference type="PANTHER" id="PTHR40637:SF1">
    <property type="entry name" value="ESSS SUBUNIT OF NADH:UBIQUINONE OXIDOREDUCTASE (COMPLEX I) PROTEIN"/>
    <property type="match status" value="1"/>
</dbReference>
<keyword evidence="13" id="KW-0472">Membrane</keyword>
<dbReference type="OrthoDB" id="2147978at2759"/>
<evidence type="ECO:0000256" key="2">
    <source>
        <dbReference type="ARBA" id="ARBA00004434"/>
    </source>
</evidence>
<keyword evidence="5" id="KW-0813">Transport</keyword>
<keyword evidence="8" id="KW-0999">Mitochondrion inner membrane</keyword>
<evidence type="ECO:0000256" key="14">
    <source>
        <dbReference type="ARBA" id="ARBA00030753"/>
    </source>
</evidence>
<protein>
    <recommendedName>
        <fullName evidence="4">NADH dehydrogenase [ubiquinone] 1 beta subcomplex subunit 11, mitochondrial</fullName>
    </recommendedName>
    <alternativeName>
        <fullName evidence="15">Complex I-ESSS</fullName>
    </alternativeName>
    <alternativeName>
        <fullName evidence="14">NADH-ubiquinone oxidoreductase ESSS subunit</fullName>
    </alternativeName>
</protein>
<dbReference type="GO" id="GO:0005743">
    <property type="term" value="C:mitochondrial inner membrane"/>
    <property type="evidence" value="ECO:0007669"/>
    <property type="project" value="UniProtKB-SubCell"/>
</dbReference>
<evidence type="ECO:0000256" key="12">
    <source>
        <dbReference type="ARBA" id="ARBA00023128"/>
    </source>
</evidence>
<comment type="similarity">
    <text evidence="3">Belongs to the complex I NDUFB11 subunit family.</text>
</comment>
<keyword evidence="6" id="KW-0679">Respiratory chain</keyword>
<dbReference type="PANTHER" id="PTHR40637">
    <property type="entry name" value="ESSS SUBUNIT OF NADH:UBIQUINONE OXIDOREDUCTASE (COMPLEX I) PROTEIN"/>
    <property type="match status" value="1"/>
</dbReference>
<accession>A0A3M6V3V2</accession>
<comment type="caution">
    <text evidence="17">The sequence shown here is derived from an EMBL/GenBank/DDBJ whole genome shotgun (WGS) entry which is preliminary data.</text>
</comment>
<reference evidence="17 18" key="1">
    <citation type="journal article" date="2018" name="Sci. Rep.">
        <title>Comparative analysis of the Pocillopora damicornis genome highlights role of immune system in coral evolution.</title>
        <authorList>
            <person name="Cunning R."/>
            <person name="Bay R.A."/>
            <person name="Gillette P."/>
            <person name="Baker A.C."/>
            <person name="Traylor-Knowles N."/>
        </authorList>
    </citation>
    <scope>NUCLEOTIDE SEQUENCE [LARGE SCALE GENOMIC DNA]</scope>
    <source>
        <strain evidence="17">RSMAS</strain>
        <tissue evidence="17">Whole animal</tissue>
    </source>
</reference>
<dbReference type="Pfam" id="PF10183">
    <property type="entry name" value="ESSS"/>
    <property type="match status" value="1"/>
</dbReference>
<keyword evidence="12" id="KW-0496">Mitochondrion</keyword>
<evidence type="ECO:0000313" key="17">
    <source>
        <dbReference type="EMBL" id="RMX60595.1"/>
    </source>
</evidence>
<keyword evidence="9" id="KW-0809">Transit peptide</keyword>
<evidence type="ECO:0000313" key="18">
    <source>
        <dbReference type="Proteomes" id="UP000275408"/>
    </source>
</evidence>
<keyword evidence="7" id="KW-0812">Transmembrane</keyword>
<dbReference type="STRING" id="46731.A0A3M6V3V2"/>
<evidence type="ECO:0000256" key="7">
    <source>
        <dbReference type="ARBA" id="ARBA00022692"/>
    </source>
</evidence>
<dbReference type="Proteomes" id="UP000275408">
    <property type="component" value="Unassembled WGS sequence"/>
</dbReference>
<keyword evidence="11" id="KW-1133">Transmembrane helix</keyword>
<evidence type="ECO:0000256" key="11">
    <source>
        <dbReference type="ARBA" id="ARBA00022989"/>
    </source>
</evidence>
<evidence type="ECO:0000256" key="4">
    <source>
        <dbReference type="ARBA" id="ARBA00018632"/>
    </source>
</evidence>
<comment type="function">
    <text evidence="1">Accessory subunit of the mitochondrial membrane respiratory chain NADH dehydrogenase (Complex I), that is believed not to be involved in catalysis. Complex I functions in the transfer of electrons from NADH to the respiratory chain. The immediate electron acceptor for the enzyme is believed to be ubiquinone.</text>
</comment>
<evidence type="ECO:0000256" key="5">
    <source>
        <dbReference type="ARBA" id="ARBA00022448"/>
    </source>
</evidence>
<organism evidence="17 18">
    <name type="scientific">Pocillopora damicornis</name>
    <name type="common">Cauliflower coral</name>
    <name type="synonym">Millepora damicornis</name>
    <dbReference type="NCBI Taxonomy" id="46731"/>
    <lineage>
        <taxon>Eukaryota</taxon>
        <taxon>Metazoa</taxon>
        <taxon>Cnidaria</taxon>
        <taxon>Anthozoa</taxon>
        <taxon>Hexacorallia</taxon>
        <taxon>Scleractinia</taxon>
        <taxon>Astrocoeniina</taxon>
        <taxon>Pocilloporidae</taxon>
        <taxon>Pocillopora</taxon>
    </lineage>
</organism>
<feature type="non-terminal residue" evidence="17">
    <location>
        <position position="1"/>
    </location>
</feature>
<dbReference type="InterPro" id="IPR019329">
    <property type="entry name" value="NADH_UbQ_OxRdtase_ESSS_su"/>
</dbReference>
<evidence type="ECO:0000256" key="16">
    <source>
        <dbReference type="ARBA" id="ARBA00046528"/>
    </source>
</evidence>
<keyword evidence="18" id="KW-1185">Reference proteome</keyword>
<name>A0A3M6V3V2_POCDA</name>
<gene>
    <name evidence="17" type="ORF">pdam_00001450</name>
</gene>
<comment type="subunit">
    <text evidence="16">Complex I is composed of 45 different subunits. Interacts with BCAP31.</text>
</comment>
<sequence>PDCILGRDLGDFKMAARNLLRAAASYRRNLAFSTTFTRNQSIFTKYRELPNGFLFNEKPLKPGEKRKWEDWEEPWYRWWALILVSIPVLFYYKPETRPEVWARKKAHEIVAARDAADAEAAARGESVDEGEDIGDFKLSELRRLP</sequence>
<keyword evidence="10" id="KW-0249">Electron transport</keyword>
<evidence type="ECO:0000256" key="8">
    <source>
        <dbReference type="ARBA" id="ARBA00022792"/>
    </source>
</evidence>
<comment type="subcellular location">
    <subcellularLocation>
        <location evidence="2">Mitochondrion inner membrane</location>
        <topology evidence="2">Single-pass membrane protein</topology>
    </subcellularLocation>
</comment>
<evidence type="ECO:0000256" key="15">
    <source>
        <dbReference type="ARBA" id="ARBA00031387"/>
    </source>
</evidence>
<evidence type="ECO:0000256" key="10">
    <source>
        <dbReference type="ARBA" id="ARBA00022982"/>
    </source>
</evidence>
<evidence type="ECO:0000256" key="6">
    <source>
        <dbReference type="ARBA" id="ARBA00022660"/>
    </source>
</evidence>
<evidence type="ECO:0000256" key="3">
    <source>
        <dbReference type="ARBA" id="ARBA00008915"/>
    </source>
</evidence>
<evidence type="ECO:0000256" key="9">
    <source>
        <dbReference type="ARBA" id="ARBA00022946"/>
    </source>
</evidence>
<proteinExistence type="inferred from homology"/>